<evidence type="ECO:0000313" key="2">
    <source>
        <dbReference type="Proteomes" id="UP001055048"/>
    </source>
</evidence>
<dbReference type="AlphaFoldDB" id="A0AA37JUT3"/>
<accession>A0AA37JUT3</accession>
<dbReference type="RefSeq" id="WP_244074795.1">
    <property type="nucleotide sequence ID" value="NZ_BQNL01000001.1"/>
</dbReference>
<evidence type="ECO:0000313" key="1">
    <source>
        <dbReference type="EMBL" id="GKH14999.1"/>
    </source>
</evidence>
<name>A0AA37JUT3_BACUN</name>
<protein>
    <submittedName>
        <fullName evidence="1">Uncharacterized protein</fullName>
    </submittedName>
</protein>
<dbReference type="EMBL" id="BQNL01000001">
    <property type="protein sequence ID" value="GKH14999.1"/>
    <property type="molecule type" value="Genomic_DNA"/>
</dbReference>
<sequence length="70" mass="8115">MNRKLTEKAVAFLQDLRELMAKHSVMLYSENDHVCFDVEYSDTDDPVEPVTLPDGITVFYDLDDFIEQNS</sequence>
<reference evidence="1" key="1">
    <citation type="submission" date="2022-01" db="EMBL/GenBank/DDBJ databases">
        <title>Novel bile acid biosynthetic pathways are enriched in the microbiome of centenarians.</title>
        <authorList>
            <person name="Sato Y."/>
            <person name="Atarashi K."/>
            <person name="Plichta R.D."/>
            <person name="Arai Y."/>
            <person name="Sasajima S."/>
            <person name="Kearney M.S."/>
            <person name="Suda W."/>
            <person name="Takeshita K."/>
            <person name="Sasaki T."/>
            <person name="Okamoto S."/>
            <person name="Skelly N.A."/>
            <person name="Okamura Y."/>
            <person name="Vlamakis H."/>
            <person name="Li Y."/>
            <person name="Tanoue T."/>
            <person name="Takei H."/>
            <person name="Nittono H."/>
            <person name="Narushima S."/>
            <person name="Irie J."/>
            <person name="Itoh H."/>
            <person name="Moriya K."/>
            <person name="Sugiura Y."/>
            <person name="Suematsu M."/>
            <person name="Moritoki N."/>
            <person name="Shibata S."/>
            <person name="Littman R.D."/>
            <person name="Fischbach A.M."/>
            <person name="Uwamino Y."/>
            <person name="Inoue T."/>
            <person name="Honda A."/>
            <person name="Hattori M."/>
            <person name="Murai T."/>
            <person name="Xavier J.R."/>
            <person name="Hirose N."/>
            <person name="Honda K."/>
        </authorList>
    </citation>
    <scope>NUCLEOTIDE SEQUENCE</scope>
    <source>
        <strain evidence="1">CE91-St12</strain>
    </source>
</reference>
<comment type="caution">
    <text evidence="1">The sequence shown here is derived from an EMBL/GenBank/DDBJ whole genome shotgun (WGS) entry which is preliminary data.</text>
</comment>
<dbReference type="Proteomes" id="UP001055048">
    <property type="component" value="Unassembled WGS sequence"/>
</dbReference>
<gene>
    <name evidence="1" type="ORF">CE91St12_32090</name>
</gene>
<organism evidence="1 2">
    <name type="scientific">Bacteroides uniformis</name>
    <dbReference type="NCBI Taxonomy" id="820"/>
    <lineage>
        <taxon>Bacteria</taxon>
        <taxon>Pseudomonadati</taxon>
        <taxon>Bacteroidota</taxon>
        <taxon>Bacteroidia</taxon>
        <taxon>Bacteroidales</taxon>
        <taxon>Bacteroidaceae</taxon>
        <taxon>Bacteroides</taxon>
    </lineage>
</organism>
<proteinExistence type="predicted"/>